<dbReference type="OrthoDB" id="7860203at2759"/>
<sequence length="383" mass="39271">MAPFGATSQKKTSRVATKITTTAGRARTGSRLLQSNDSASMPAGRIKRKRPTTVVKRAAAGALTSLTGPLAGPLGLGLVNGTDRDGFPHQIAAEKAQSATRRAVPPVPPPRPPRRAGAAAAASAAAGASADAYFAAKVPGAPVVGAVSHSGSSTLTLPSSAIKSSLANRRVGGGKIPDQIKHRVKFSANVHTFPSVTSTKKSARIGELQLKKKVKKLKRNRPRREGGSGASGTESSVASNQDIYKHGTIVDVESLKAPAPAQPRILRLNVVGKSSPATGQSALAAALRRQANRSLLANQAVGQEKTKKLAAAGSRTKKAKTKASGKTGGGSSTQTVLGSSSPSVERSAGLTGRKKPTATKTTAGTQRIGKTQPLYGRRVYGKV</sequence>
<feature type="region of interest" description="Disordered" evidence="1">
    <location>
        <begin position="94"/>
        <end position="117"/>
    </location>
</feature>
<proteinExistence type="predicted"/>
<feature type="region of interest" description="Disordered" evidence="1">
    <location>
        <begin position="306"/>
        <end position="383"/>
    </location>
</feature>
<name>A0A6P4F3E9_DRORH</name>
<evidence type="ECO:0000256" key="1">
    <source>
        <dbReference type="SAM" id="MobiDB-lite"/>
    </source>
</evidence>
<feature type="compositionally biased region" description="Polar residues" evidence="1">
    <location>
        <begin position="1"/>
        <end position="19"/>
    </location>
</feature>
<feature type="compositionally biased region" description="Low complexity" evidence="1">
    <location>
        <begin position="20"/>
        <end position="29"/>
    </location>
</feature>
<accession>A0A6P4F3E9</accession>
<dbReference type="AlphaFoldDB" id="A0A6P4F3E9"/>
<dbReference type="RefSeq" id="XP_016981868.1">
    <property type="nucleotide sequence ID" value="XM_017126379.1"/>
</dbReference>
<dbReference type="RefSeq" id="XP_016981867.1">
    <property type="nucleotide sequence ID" value="XM_017126378.1"/>
</dbReference>
<reference evidence="2 3" key="1">
    <citation type="submission" date="2025-04" db="UniProtKB">
        <authorList>
            <consortium name="RefSeq"/>
        </authorList>
    </citation>
    <scope>IDENTIFICATION</scope>
</reference>
<gene>
    <name evidence="2 3" type="primary">LOC108046580</name>
</gene>
<feature type="region of interest" description="Disordered" evidence="1">
    <location>
        <begin position="216"/>
        <end position="239"/>
    </location>
</feature>
<protein>
    <submittedName>
        <fullName evidence="2 3">Uncharacterized protein LOC108046580</fullName>
    </submittedName>
</protein>
<feature type="region of interest" description="Disordered" evidence="1">
    <location>
        <begin position="1"/>
        <end position="53"/>
    </location>
</feature>
<feature type="compositionally biased region" description="Polar residues" evidence="1">
    <location>
        <begin position="334"/>
        <end position="344"/>
    </location>
</feature>
<evidence type="ECO:0000313" key="2">
    <source>
        <dbReference type="RefSeq" id="XP_016981867.1"/>
    </source>
</evidence>
<organism evidence="3">
    <name type="scientific">Drosophila rhopaloa</name>
    <name type="common">Fruit fly</name>
    <dbReference type="NCBI Taxonomy" id="1041015"/>
    <lineage>
        <taxon>Eukaryota</taxon>
        <taxon>Metazoa</taxon>
        <taxon>Ecdysozoa</taxon>
        <taxon>Arthropoda</taxon>
        <taxon>Hexapoda</taxon>
        <taxon>Insecta</taxon>
        <taxon>Pterygota</taxon>
        <taxon>Neoptera</taxon>
        <taxon>Endopterygota</taxon>
        <taxon>Diptera</taxon>
        <taxon>Brachycera</taxon>
        <taxon>Muscomorpha</taxon>
        <taxon>Ephydroidea</taxon>
        <taxon>Drosophilidae</taxon>
        <taxon>Drosophila</taxon>
        <taxon>Sophophora</taxon>
    </lineage>
</organism>
<evidence type="ECO:0000313" key="3">
    <source>
        <dbReference type="RefSeq" id="XP_016981868.1"/>
    </source>
</evidence>